<dbReference type="InterPro" id="IPR050228">
    <property type="entry name" value="Carboxylesterase_BioH"/>
</dbReference>
<dbReference type="AlphaFoldDB" id="A0A919UG70"/>
<dbReference type="EMBL" id="BONQ01000145">
    <property type="protein sequence ID" value="GIG50966.1"/>
    <property type="molecule type" value="Genomic_DNA"/>
</dbReference>
<proteinExistence type="predicted"/>
<dbReference type="PANTHER" id="PTHR43194">
    <property type="entry name" value="HYDROLASE ALPHA/BETA FOLD FAMILY"/>
    <property type="match status" value="1"/>
</dbReference>
<accession>A0A919UG70</accession>
<evidence type="ECO:0000313" key="2">
    <source>
        <dbReference type="EMBL" id="GIG50966.1"/>
    </source>
</evidence>
<dbReference type="Gene3D" id="3.40.50.1820">
    <property type="entry name" value="alpha/beta hydrolase"/>
    <property type="match status" value="1"/>
</dbReference>
<feature type="domain" description="Serine aminopeptidase S33" evidence="1">
    <location>
        <begin position="40"/>
        <end position="141"/>
    </location>
</feature>
<organism evidence="2 3">
    <name type="scientific">Dactylosporangium siamense</name>
    <dbReference type="NCBI Taxonomy" id="685454"/>
    <lineage>
        <taxon>Bacteria</taxon>
        <taxon>Bacillati</taxon>
        <taxon>Actinomycetota</taxon>
        <taxon>Actinomycetes</taxon>
        <taxon>Micromonosporales</taxon>
        <taxon>Micromonosporaceae</taxon>
        <taxon>Dactylosporangium</taxon>
    </lineage>
</organism>
<dbReference type="PIRSF" id="PIRSF037442">
    <property type="entry name" value="UCP037442_abhydr"/>
    <property type="match status" value="1"/>
</dbReference>
<dbReference type="PANTHER" id="PTHR43194:SF2">
    <property type="entry name" value="PEROXISOMAL MEMBRANE PROTEIN LPX1"/>
    <property type="match status" value="1"/>
</dbReference>
<protein>
    <recommendedName>
        <fullName evidence="1">Serine aminopeptidase S33 domain-containing protein</fullName>
    </recommendedName>
</protein>
<dbReference type="InterPro" id="IPR029058">
    <property type="entry name" value="AB_hydrolase_fold"/>
</dbReference>
<dbReference type="Pfam" id="PF12146">
    <property type="entry name" value="Hydrolase_4"/>
    <property type="match status" value="1"/>
</dbReference>
<evidence type="ECO:0000259" key="1">
    <source>
        <dbReference type="Pfam" id="PF12146"/>
    </source>
</evidence>
<evidence type="ECO:0000313" key="3">
    <source>
        <dbReference type="Proteomes" id="UP000660611"/>
    </source>
</evidence>
<dbReference type="SUPFAM" id="SSF53474">
    <property type="entry name" value="alpha/beta-Hydrolases"/>
    <property type="match status" value="1"/>
</dbReference>
<gene>
    <name evidence="2" type="ORF">Dsi01nite_090070</name>
</gene>
<dbReference type="Proteomes" id="UP000660611">
    <property type="component" value="Unassembled WGS sequence"/>
</dbReference>
<dbReference type="InterPro" id="IPR022742">
    <property type="entry name" value="Hydrolase_4"/>
</dbReference>
<keyword evidence="3" id="KW-1185">Reference proteome</keyword>
<name>A0A919UG70_9ACTN</name>
<sequence length="284" mass="30036">MEFLDQSSGQFLDRGTDRLALHAYPVDDAATLAVLWPAMGVPARYYRHFAAALNATGIEVVVADLRGTGASTPRPSRASRYGLAELTADVEAVLDTLKPRRAGRRTLLVGHSLGGQACALHLATRHAAGLDPGVDGLALLAVGLPYWRCYPGLRAPSTLAFTSSLAAVSALLGVWPGWGFGGRQSRGVIGDWAHTARTGRYPTLAGVDIEAALPGVRLPVLAVDMETDQYTPAPTVDFLTAKLSAASVTRAHYSAADAGSPIDHFTWARHGTLLASRVADWFSP</sequence>
<comment type="caution">
    <text evidence="2">The sequence shown here is derived from an EMBL/GenBank/DDBJ whole genome shotgun (WGS) entry which is preliminary data.</text>
</comment>
<dbReference type="InterPro" id="IPR017208">
    <property type="entry name" value="UCP037442_abhydr"/>
</dbReference>
<dbReference type="RefSeq" id="WP_203852594.1">
    <property type="nucleotide sequence ID" value="NZ_BAAAVW010000012.1"/>
</dbReference>
<reference evidence="2" key="1">
    <citation type="submission" date="2021-01" db="EMBL/GenBank/DDBJ databases">
        <title>Whole genome shotgun sequence of Dactylosporangium siamense NBRC 106093.</title>
        <authorList>
            <person name="Komaki H."/>
            <person name="Tamura T."/>
        </authorList>
    </citation>
    <scope>NUCLEOTIDE SEQUENCE</scope>
    <source>
        <strain evidence="2">NBRC 106093</strain>
    </source>
</reference>